<protein>
    <submittedName>
        <fullName evidence="8">NAD(P)/FAD-dependent oxidoreductase</fullName>
    </submittedName>
</protein>
<dbReference type="Proteomes" id="UP001501598">
    <property type="component" value="Unassembled WGS sequence"/>
</dbReference>
<keyword evidence="7" id="KW-0503">Monooxygenase</keyword>
<evidence type="ECO:0000256" key="2">
    <source>
        <dbReference type="ARBA" id="ARBA00010139"/>
    </source>
</evidence>
<keyword evidence="6" id="KW-0560">Oxidoreductase</keyword>
<keyword evidence="4" id="KW-0274">FAD</keyword>
<dbReference type="InterPro" id="IPR050775">
    <property type="entry name" value="FAD-binding_Monooxygenases"/>
</dbReference>
<evidence type="ECO:0000313" key="8">
    <source>
        <dbReference type="EMBL" id="GAA4554513.1"/>
    </source>
</evidence>
<keyword evidence="5" id="KW-0521">NADP</keyword>
<evidence type="ECO:0000256" key="1">
    <source>
        <dbReference type="ARBA" id="ARBA00001974"/>
    </source>
</evidence>
<dbReference type="InterPro" id="IPR020946">
    <property type="entry name" value="Flavin_mOase-like"/>
</dbReference>
<evidence type="ECO:0000256" key="5">
    <source>
        <dbReference type="ARBA" id="ARBA00022857"/>
    </source>
</evidence>
<evidence type="ECO:0000256" key="4">
    <source>
        <dbReference type="ARBA" id="ARBA00022827"/>
    </source>
</evidence>
<dbReference type="Pfam" id="PF00743">
    <property type="entry name" value="FMO-like"/>
    <property type="match status" value="1"/>
</dbReference>
<comment type="caution">
    <text evidence="8">The sequence shown here is derived from an EMBL/GenBank/DDBJ whole genome shotgun (WGS) entry which is preliminary data.</text>
</comment>
<accession>A0ABP8RYG1</accession>
<dbReference type="RefSeq" id="WP_345424115.1">
    <property type="nucleotide sequence ID" value="NZ_BAABGT010000083.1"/>
</dbReference>
<dbReference type="PANTHER" id="PTHR43098:SF3">
    <property type="entry name" value="L-ORNITHINE N(5)-MONOOXYGENASE-RELATED"/>
    <property type="match status" value="1"/>
</dbReference>
<gene>
    <name evidence="8" type="ORF">GCM10023175_52580</name>
</gene>
<keyword evidence="3" id="KW-0285">Flavoprotein</keyword>
<dbReference type="InterPro" id="IPR036188">
    <property type="entry name" value="FAD/NAD-bd_sf"/>
</dbReference>
<reference evidence="9" key="1">
    <citation type="journal article" date="2019" name="Int. J. Syst. Evol. Microbiol.">
        <title>The Global Catalogue of Microorganisms (GCM) 10K type strain sequencing project: providing services to taxonomists for standard genome sequencing and annotation.</title>
        <authorList>
            <consortium name="The Broad Institute Genomics Platform"/>
            <consortium name="The Broad Institute Genome Sequencing Center for Infectious Disease"/>
            <person name="Wu L."/>
            <person name="Ma J."/>
        </authorList>
    </citation>
    <scope>NUCLEOTIDE SEQUENCE [LARGE SCALE GENOMIC DNA]</scope>
    <source>
        <strain evidence="9">JCM 17906</strain>
    </source>
</reference>
<keyword evidence="9" id="KW-1185">Reference proteome</keyword>
<dbReference type="Gene3D" id="3.50.50.60">
    <property type="entry name" value="FAD/NAD(P)-binding domain"/>
    <property type="match status" value="2"/>
</dbReference>
<evidence type="ECO:0000256" key="3">
    <source>
        <dbReference type="ARBA" id="ARBA00022630"/>
    </source>
</evidence>
<dbReference type="PRINTS" id="PR00411">
    <property type="entry name" value="PNDRDTASEI"/>
</dbReference>
<proteinExistence type="inferred from homology"/>
<evidence type="ECO:0000313" key="9">
    <source>
        <dbReference type="Proteomes" id="UP001501598"/>
    </source>
</evidence>
<sequence length="554" mass="60027">MPDQPSIDAVETDALVIGAGFAGLDAVYVLRERGLTVRGLEAADGIGGTWYWNRYPGARTDSKAFVYCYTFSKELREEWDWSELYPTQPEVLAYLEFVARRLDLTKHFRFGSTVTGARWDDDTARWTVHSADGSVYRCSYLIAGVGCLSAVNVPRFPELDSYRGTLVHTARWPHEGLDVTGKRVAVIGSGASGIQALPELAKTAAAVTVLQRTPNYVAPAVSPEFTDEDRAAYRRDHDEIQAFLRSSPFSQYLKSAGPSAKAADPEERAEVLARAWTEGGLGMLMATYDDLLVDAESNEVVAEYIRQKIRDTVHDPATAEKLIPTTYPFGIKRPPGGVGYLETFNQPNVSVVDIAATPIERFTEAGLIIDATELEFDVVVLATGFDAATGGILRLNIAGRGGLPLTEVWAEGPSNYLGLAVPEFPNLFTIIGPLSAFGNLPSCIEHNVEFIASAIDHARSIGGPVIEATVEAADEWTTSARGIGEQTLLTLSTGQAASSWIVGSNIDGRKPSTLYYLGGANTYFDLCDAERELGFPGFTFIKAGDRVPAHAHSD</sequence>
<comment type="similarity">
    <text evidence="2">Belongs to the FAD-binding monooxygenase family.</text>
</comment>
<dbReference type="SUPFAM" id="SSF51905">
    <property type="entry name" value="FAD/NAD(P)-binding domain"/>
    <property type="match status" value="2"/>
</dbReference>
<organism evidence="8 9">
    <name type="scientific">Pseudonocardia xishanensis</name>
    <dbReference type="NCBI Taxonomy" id="630995"/>
    <lineage>
        <taxon>Bacteria</taxon>
        <taxon>Bacillati</taxon>
        <taxon>Actinomycetota</taxon>
        <taxon>Actinomycetes</taxon>
        <taxon>Pseudonocardiales</taxon>
        <taxon>Pseudonocardiaceae</taxon>
        <taxon>Pseudonocardia</taxon>
    </lineage>
</organism>
<evidence type="ECO:0000256" key="7">
    <source>
        <dbReference type="ARBA" id="ARBA00023033"/>
    </source>
</evidence>
<name>A0ABP8RYG1_9PSEU</name>
<dbReference type="EMBL" id="BAABGT010000083">
    <property type="protein sequence ID" value="GAA4554513.1"/>
    <property type="molecule type" value="Genomic_DNA"/>
</dbReference>
<dbReference type="PANTHER" id="PTHR43098">
    <property type="entry name" value="L-ORNITHINE N(5)-MONOOXYGENASE-RELATED"/>
    <property type="match status" value="1"/>
</dbReference>
<evidence type="ECO:0000256" key="6">
    <source>
        <dbReference type="ARBA" id="ARBA00023002"/>
    </source>
</evidence>
<comment type="cofactor">
    <cofactor evidence="1">
        <name>FAD</name>
        <dbReference type="ChEBI" id="CHEBI:57692"/>
    </cofactor>
</comment>